<evidence type="ECO:0000313" key="3">
    <source>
        <dbReference type="Proteomes" id="UP000630887"/>
    </source>
</evidence>
<evidence type="ECO:0000256" key="1">
    <source>
        <dbReference type="SAM" id="MobiDB-lite"/>
    </source>
</evidence>
<comment type="caution">
    <text evidence="2">The sequence shown here is derived from an EMBL/GenBank/DDBJ whole genome shotgun (WGS) entry which is preliminary data.</text>
</comment>
<dbReference type="SUPFAM" id="SSF48452">
    <property type="entry name" value="TPR-like"/>
    <property type="match status" value="2"/>
</dbReference>
<dbReference type="InterPro" id="IPR011990">
    <property type="entry name" value="TPR-like_helical_dom_sf"/>
</dbReference>
<feature type="compositionally biased region" description="Basic and acidic residues" evidence="1">
    <location>
        <begin position="944"/>
        <end position="955"/>
    </location>
</feature>
<evidence type="ECO:0008006" key="4">
    <source>
        <dbReference type="Google" id="ProtNLM"/>
    </source>
</evidence>
<accession>A0A8J3PDA4</accession>
<protein>
    <recommendedName>
        <fullName evidence="4">Tetratricopeptide repeat protein</fullName>
    </recommendedName>
</protein>
<reference evidence="2 3" key="1">
    <citation type="submission" date="2021-01" db="EMBL/GenBank/DDBJ databases">
        <title>Whole genome shotgun sequence of Catellatospora coxensis NBRC 107359.</title>
        <authorList>
            <person name="Komaki H."/>
            <person name="Tamura T."/>
        </authorList>
    </citation>
    <scope>NUCLEOTIDE SEQUENCE [LARGE SCALE GENOMIC DNA]</scope>
    <source>
        <strain evidence="2 3">NBRC 107359</strain>
    </source>
</reference>
<organism evidence="2 3">
    <name type="scientific">Catellatospora coxensis</name>
    <dbReference type="NCBI Taxonomy" id="310354"/>
    <lineage>
        <taxon>Bacteria</taxon>
        <taxon>Bacillati</taxon>
        <taxon>Actinomycetota</taxon>
        <taxon>Actinomycetes</taxon>
        <taxon>Micromonosporales</taxon>
        <taxon>Micromonosporaceae</taxon>
        <taxon>Catellatospora</taxon>
    </lineage>
</organism>
<dbReference type="Gene3D" id="1.25.40.10">
    <property type="entry name" value="Tetratricopeptide repeat domain"/>
    <property type="match status" value="2"/>
</dbReference>
<sequence length="955" mass="104062">MTTYDEVHELIHRSWNTPDGPARIAVVEQTLAKAEALGDADLLYAAHAAATSGYQAGGEPMKAMMTFARCLADYDADPGRRSQHDEHLLLWHFKHMVSSMTLFPQLPLARTMAVLDDMQRRYQSGGHSMQAVYAYRHDVAAHLGDEEQADHWYRLWDTAPRDALSDCAGCDPSSKAHHLAWRGRDEDAIALAQEALSGRLTCSEQPHGILTTLLFPYLRTGRLDEARDAHRRAYRALDDNKAELGRVARHVEFCGVTGNEARGLELIERHLPWLEQAPTPKTEMEFAAAAALVLRRLTEAGRGDLPVRRAAGEISAADLGRQLAERAVALSVCFDERNGNTYQSTRVAALIESKPLVEYLPLSVTAARAAAAVPEPAPAAEPPADLVELPADLSLDGCLDLVDDLFHAEERERGRALTWLLLAAYDRTPLTDLQRGRLARLRAVALPDDELSATAHAFAEAVAAFERAGDQAREYAARLQWQIATLQLTGDGSLVPAVYEAAELAVAANTDPRQRRAALMRAAWVAAASGELDLATSLLDRADAEPGALPPARHAAMLHLRAGVLQAEDRLDEAARQIRAAATLLRGTAHRDQLANLLRALADLCGRLGDNTGAIAAFEEAAAVAEDPELRRSARANAGFMLVTTDRAGEFVDDIVEHVCLMEAQGDPGPAAYTRHRLALALGTLGRFTEAAEVGEEALSWFLAQRDPEHHEMIVELRDILSRTYAQLGEVHVAVGQLDALLELVGGVERLAYRGDVLERAGELLWQVDRDAEAADRFDAAAAAYGQADLALATVHARRRQVMALFHAGRHDESIALCRQLAELIEVTEVPEEQQPGFTWERAMAGYEAAQVLSNNDQPDHETALARVAPAAALLRSIGAFEEAALAELRHGQVLVVSGRTAAGQEQLRRAYEALPAGHGARRDAAAWLARALDEQGDPGQARKLREEHDLPEPE</sequence>
<dbReference type="Proteomes" id="UP000630887">
    <property type="component" value="Unassembled WGS sequence"/>
</dbReference>
<dbReference type="RefSeq" id="WP_203698816.1">
    <property type="nucleotide sequence ID" value="NZ_BAAALC010000005.1"/>
</dbReference>
<proteinExistence type="predicted"/>
<feature type="region of interest" description="Disordered" evidence="1">
    <location>
        <begin position="934"/>
        <end position="955"/>
    </location>
</feature>
<evidence type="ECO:0000313" key="2">
    <source>
        <dbReference type="EMBL" id="GIG10856.1"/>
    </source>
</evidence>
<gene>
    <name evidence="2" type="ORF">Cco03nite_75560</name>
</gene>
<dbReference type="AlphaFoldDB" id="A0A8J3PDA4"/>
<dbReference type="EMBL" id="BONI01000103">
    <property type="protein sequence ID" value="GIG10856.1"/>
    <property type="molecule type" value="Genomic_DNA"/>
</dbReference>
<keyword evidence="3" id="KW-1185">Reference proteome</keyword>
<name>A0A8J3PDA4_9ACTN</name>